<dbReference type="Proteomes" id="UP000011083">
    <property type="component" value="Unassembled WGS sequence"/>
</dbReference>
<protein>
    <recommendedName>
        <fullName evidence="5">Peptidase M11 gametolysin domain-containing protein</fullName>
    </recommendedName>
</protein>
<reference evidence="3 4" key="1">
    <citation type="journal article" date="2013" name="Genome Biol.">
        <title>Genome of Acanthamoeba castellanii highlights extensive lateral gene transfer and early evolution of tyrosine kinase signaling.</title>
        <authorList>
            <person name="Clarke M."/>
            <person name="Lohan A.J."/>
            <person name="Liu B."/>
            <person name="Lagkouvardos I."/>
            <person name="Roy S."/>
            <person name="Zafar N."/>
            <person name="Bertelli C."/>
            <person name="Schilde C."/>
            <person name="Kianianmomeni A."/>
            <person name="Burglin T.R."/>
            <person name="Frech C."/>
            <person name="Turcotte B."/>
            <person name="Kopec K.O."/>
            <person name="Synnott J.M."/>
            <person name="Choo C."/>
            <person name="Paponov I."/>
            <person name="Finkler A."/>
            <person name="Soon Heng Tan C."/>
            <person name="Hutchins A.P."/>
            <person name="Weinmeier T."/>
            <person name="Rattei T."/>
            <person name="Chu J.S."/>
            <person name="Gimenez G."/>
            <person name="Irimia M."/>
            <person name="Rigden D.J."/>
            <person name="Fitzpatrick D.A."/>
            <person name="Lorenzo-Morales J."/>
            <person name="Bateman A."/>
            <person name="Chiu C.H."/>
            <person name="Tang P."/>
            <person name="Hegemann P."/>
            <person name="Fromm H."/>
            <person name="Raoult D."/>
            <person name="Greub G."/>
            <person name="Miranda-Saavedra D."/>
            <person name="Chen N."/>
            <person name="Nash P."/>
            <person name="Ginger M.L."/>
            <person name="Horn M."/>
            <person name="Schaap P."/>
            <person name="Caler L."/>
            <person name="Loftus B."/>
        </authorList>
    </citation>
    <scope>NUCLEOTIDE SEQUENCE [LARGE SCALE GENOMIC DNA]</scope>
    <source>
        <strain evidence="3 4">Neff</strain>
    </source>
</reference>
<dbReference type="KEGG" id="acan:ACA1_335230"/>
<feature type="region of interest" description="Disordered" evidence="1">
    <location>
        <begin position="222"/>
        <end position="252"/>
    </location>
</feature>
<dbReference type="VEuPathDB" id="AmoebaDB:ACA1_335230"/>
<evidence type="ECO:0008006" key="5">
    <source>
        <dbReference type="Google" id="ProtNLM"/>
    </source>
</evidence>
<gene>
    <name evidence="3" type="ORF">ACA1_335230</name>
</gene>
<keyword evidence="2" id="KW-0472">Membrane</keyword>
<dbReference type="AlphaFoldDB" id="L8HH96"/>
<evidence type="ECO:0000256" key="1">
    <source>
        <dbReference type="SAM" id="MobiDB-lite"/>
    </source>
</evidence>
<evidence type="ECO:0000313" key="4">
    <source>
        <dbReference type="Proteomes" id="UP000011083"/>
    </source>
</evidence>
<name>L8HH96_ACACF</name>
<feature type="transmembrane region" description="Helical" evidence="2">
    <location>
        <begin position="1160"/>
        <end position="1187"/>
    </location>
</feature>
<dbReference type="EMBL" id="KB007845">
    <property type="protein sequence ID" value="ELR23826.1"/>
    <property type="molecule type" value="Genomic_DNA"/>
</dbReference>
<dbReference type="RefSeq" id="XP_004353354.1">
    <property type="nucleotide sequence ID" value="XM_004353302.1"/>
</dbReference>
<dbReference type="SUPFAM" id="SSF57184">
    <property type="entry name" value="Growth factor receptor domain"/>
    <property type="match status" value="1"/>
</dbReference>
<evidence type="ECO:0000313" key="3">
    <source>
        <dbReference type="EMBL" id="ELR23826.1"/>
    </source>
</evidence>
<dbReference type="InterPro" id="IPR009030">
    <property type="entry name" value="Growth_fac_rcpt_cys_sf"/>
</dbReference>
<sequence length="1246" mass="131074">MTLDSTQVGVRMVGGEWHQGGRTKITLTCSDDDDDDDDQLRFHLRGANADRWGLSHLRLTPSGCTGVNGAQPKRQHAAGDYDMDTAHNDDADFAKLAALVSDVVQVVHTVAAPPPPDDPARVELFKRLFSNGHALEAISAQGGVYRLCPGSLVPDSADDWSDDDDGGGDQEIAEEQHIVRLRAAALAAGGSGDEMTAYRLRGLRVEGAPCVHAKLRRLRRQHSVRRADGAGAGGGDLDDGRSSAGDRAHRSLPASRFNRGSRLVLLLRLAFKDQLDYLTPLTQLGVISQVLTEFYNRVSGGRLVMTVRFDAGCVYEVSYDKTSVDSGTVGLGEMHADARRAAAAHSNPACRVSEAQFDYDYQHHVLAVPFSGVAGVPGVGVWLNGVTSSYVVVHEMGHNMGLNHANLAETPTFAAWREYANVYDIMGSAVMIASEKSCFMAGYQDGIGWLAPNNKVTYPTDAYATGAGTPAWVADYRLAGVESSNGPDVLETVRIPMAMGTYAQRSSWLYLNWFSQATGVLRRGAMMTEESFEVGWDGASYSMHRFEGGLLYDTAPGTVSLRDALVNASAPLVYGLGGRAPVLIEVTSSSSSVTQLPVRVTRLRPNGERMEGRGCTRAGGCEPWVDSLPVQACNTAVEYATARVVLRVAAAAAVAQAVLVEVSGCAATEVGVFHTQPPVGQLLYGSPPRVGAYDATAALSSADQRIEAGVGAREPLWVAASTELTGSLARCRSGTPLRVSLTCGSAVPNTRRRLTIIGGGPSSFALPGDDFEFVGAGTWIKYWHPYGMEQRLSYDSSASIWRMPAYSMFADNELLGEWQQPLPRSVQSANPIEWDGRSLFPGEAALAVRHTCPRGMWSPATDQCAACPDYMDTDRSGATSAAQCRCRPGYVVGSGNGSDGDGCQPCPAGTWSHDGSCVACAEGLTSQPASPLRSYCYNPAGDKTCRRLYITGLSTEWYPDGVLDVRMPSSGLNVTFTHGAPDRDLVSVQAPSGAGGGGGGVQCVGNVVTGISRLVNFAYFVRMSAAGTQATTAAAYVVDMTAGRVLAQCDVTLPSSASASFTQVTTNFTSSSSGGWPSLVPTKSYWLPFCFATSASTKRSIGSFSLGGGGNASSTVGDCSGGPSCEPTTGSTLTGGSLATTLSNIAGNTESSAGSGGGSVVGIAAGVTVGVAVVIVAAVVCAAIFLVRRARRLPPAMPRRSVLRADFNNSDANATPMFDMSASSSRVALKQMNDLYAPDVHGFGGA</sequence>
<dbReference type="GeneID" id="14924826"/>
<keyword evidence="4" id="KW-1185">Reference proteome</keyword>
<feature type="compositionally biased region" description="Basic and acidic residues" evidence="1">
    <location>
        <begin position="238"/>
        <end position="249"/>
    </location>
</feature>
<evidence type="ECO:0000256" key="2">
    <source>
        <dbReference type="SAM" id="Phobius"/>
    </source>
</evidence>
<organism evidence="3 4">
    <name type="scientific">Acanthamoeba castellanii (strain ATCC 30010 / Neff)</name>
    <dbReference type="NCBI Taxonomy" id="1257118"/>
    <lineage>
        <taxon>Eukaryota</taxon>
        <taxon>Amoebozoa</taxon>
        <taxon>Discosea</taxon>
        <taxon>Longamoebia</taxon>
        <taxon>Centramoebida</taxon>
        <taxon>Acanthamoebidae</taxon>
        <taxon>Acanthamoeba</taxon>
    </lineage>
</organism>
<accession>L8HH96</accession>
<proteinExistence type="predicted"/>
<dbReference type="SMART" id="SM01411">
    <property type="entry name" value="Ephrin_rec_like"/>
    <property type="match status" value="2"/>
</dbReference>
<dbReference type="OrthoDB" id="541044at2759"/>
<keyword evidence="2" id="KW-0812">Transmembrane</keyword>
<dbReference type="SUPFAM" id="SSF55486">
    <property type="entry name" value="Metalloproteases ('zincins'), catalytic domain"/>
    <property type="match status" value="1"/>
</dbReference>
<keyword evidence="2" id="KW-1133">Transmembrane helix</keyword>